<evidence type="ECO:0000256" key="3">
    <source>
        <dbReference type="ARBA" id="ARBA00004496"/>
    </source>
</evidence>
<dbReference type="CDD" id="cd10027">
    <property type="entry name" value="UDG-F1-like"/>
    <property type="match status" value="1"/>
</dbReference>
<evidence type="ECO:0000256" key="9">
    <source>
        <dbReference type="ARBA" id="ARBA00023204"/>
    </source>
</evidence>
<evidence type="ECO:0000256" key="2">
    <source>
        <dbReference type="ARBA" id="ARBA00002631"/>
    </source>
</evidence>
<dbReference type="NCBIfam" id="NF003588">
    <property type="entry name" value="PRK05254.1-1"/>
    <property type="match status" value="1"/>
</dbReference>
<dbReference type="RefSeq" id="WP_086995893.1">
    <property type="nucleotide sequence ID" value="NZ_FUHW01000019.1"/>
</dbReference>
<accession>A0A1R4FJ29</accession>
<feature type="region of interest" description="Disordered" evidence="13">
    <location>
        <begin position="218"/>
        <end position="244"/>
    </location>
</feature>
<evidence type="ECO:0000259" key="14">
    <source>
        <dbReference type="SMART" id="SM00986"/>
    </source>
</evidence>
<comment type="subcellular location">
    <subcellularLocation>
        <location evidence="3 10">Cytoplasm</location>
    </subcellularLocation>
</comment>
<evidence type="ECO:0000256" key="1">
    <source>
        <dbReference type="ARBA" id="ARBA00001400"/>
    </source>
</evidence>
<evidence type="ECO:0000313" key="15">
    <source>
        <dbReference type="EMBL" id="SJM55898.1"/>
    </source>
</evidence>
<evidence type="ECO:0000256" key="10">
    <source>
        <dbReference type="HAMAP-Rule" id="MF_00148"/>
    </source>
</evidence>
<evidence type="ECO:0000256" key="4">
    <source>
        <dbReference type="ARBA" id="ARBA00008184"/>
    </source>
</evidence>
<dbReference type="InterPro" id="IPR002043">
    <property type="entry name" value="UDG_fam1"/>
</dbReference>
<dbReference type="HAMAP" id="MF_00148">
    <property type="entry name" value="UDG"/>
    <property type="match status" value="1"/>
</dbReference>
<gene>
    <name evidence="10" type="primary">ung</name>
    <name evidence="15" type="ORF">FM101_04205</name>
</gene>
<dbReference type="PROSITE" id="PS00130">
    <property type="entry name" value="U_DNA_GLYCOSYLASE"/>
    <property type="match status" value="1"/>
</dbReference>
<name>A0A1R4FJ29_9MICC</name>
<evidence type="ECO:0000256" key="7">
    <source>
        <dbReference type="ARBA" id="ARBA00022763"/>
    </source>
</evidence>
<evidence type="ECO:0000256" key="13">
    <source>
        <dbReference type="SAM" id="MobiDB-lite"/>
    </source>
</evidence>
<dbReference type="EC" id="3.2.2.27" evidence="5 10"/>
<reference evidence="15 16" key="1">
    <citation type="submission" date="2017-02" db="EMBL/GenBank/DDBJ databases">
        <authorList>
            <person name="Peterson S.W."/>
        </authorList>
    </citation>
    <scope>NUCLEOTIDE SEQUENCE [LARGE SCALE GENOMIC DNA]</scope>
    <source>
        <strain evidence="15 16">B Ar 00.02</strain>
    </source>
</reference>
<dbReference type="InterPro" id="IPR005122">
    <property type="entry name" value="Uracil-DNA_glycosylase-like"/>
</dbReference>
<evidence type="ECO:0000256" key="5">
    <source>
        <dbReference type="ARBA" id="ARBA00012030"/>
    </source>
</evidence>
<dbReference type="Proteomes" id="UP000195913">
    <property type="component" value="Unassembled WGS sequence"/>
</dbReference>
<keyword evidence="7 10" id="KW-0227">DNA damage</keyword>
<dbReference type="PANTHER" id="PTHR11264">
    <property type="entry name" value="URACIL-DNA GLYCOSYLASE"/>
    <property type="match status" value="1"/>
</dbReference>
<evidence type="ECO:0000313" key="16">
    <source>
        <dbReference type="Proteomes" id="UP000195913"/>
    </source>
</evidence>
<dbReference type="InterPro" id="IPR036895">
    <property type="entry name" value="Uracil-DNA_glycosylase-like_sf"/>
</dbReference>
<dbReference type="GO" id="GO:0005737">
    <property type="term" value="C:cytoplasm"/>
    <property type="evidence" value="ECO:0007669"/>
    <property type="project" value="UniProtKB-SubCell"/>
</dbReference>
<evidence type="ECO:0000256" key="12">
    <source>
        <dbReference type="RuleBase" id="RU003780"/>
    </source>
</evidence>
<sequence>MKTAVEQTPWPMAPDWAEALAPVMPRLQKIDTDLSARRAAGEQVLPAPEHLLRAFHLPLADVRVLILGQDPYPTPGHSIGLAFAVDESVTPLPRSLKNIFTEYCQDTGYPFPATGNLSAWAEQGVLLLNPILSVAAGDTGSHRKLGWQEFTTAAITALVARPTPLVSILWGRQAQGFEPLLGTTPVITSAHPSPLSARRGFFGSRPFTRANELLTGQGADPVDWRLPAPTDDHPDTGATLPLSG</sequence>
<protein>
    <recommendedName>
        <fullName evidence="5 10">Uracil-DNA glycosylase</fullName>
        <shortName evidence="10">UDG</shortName>
        <ecNumber evidence="5 10">3.2.2.27</ecNumber>
    </recommendedName>
</protein>
<comment type="catalytic activity">
    <reaction evidence="1 10 12">
        <text>Hydrolyzes single-stranded DNA or mismatched double-stranded DNA and polynucleotides, releasing free uracil.</text>
        <dbReference type="EC" id="3.2.2.27"/>
    </reaction>
</comment>
<dbReference type="Pfam" id="PF03167">
    <property type="entry name" value="UDG"/>
    <property type="match status" value="1"/>
</dbReference>
<evidence type="ECO:0000256" key="8">
    <source>
        <dbReference type="ARBA" id="ARBA00022801"/>
    </source>
</evidence>
<dbReference type="Gene3D" id="3.40.470.10">
    <property type="entry name" value="Uracil-DNA glycosylase-like domain"/>
    <property type="match status" value="1"/>
</dbReference>
<dbReference type="GO" id="GO:0097510">
    <property type="term" value="P:base-excision repair, AP site formation via deaminated base removal"/>
    <property type="evidence" value="ECO:0007669"/>
    <property type="project" value="TreeGrafter"/>
</dbReference>
<keyword evidence="6 10" id="KW-0963">Cytoplasm</keyword>
<dbReference type="GO" id="GO:0004844">
    <property type="term" value="F:uracil DNA N-glycosylase activity"/>
    <property type="evidence" value="ECO:0007669"/>
    <property type="project" value="UniProtKB-UniRule"/>
</dbReference>
<proteinExistence type="inferred from homology"/>
<evidence type="ECO:0000256" key="11">
    <source>
        <dbReference type="PROSITE-ProRule" id="PRU10072"/>
    </source>
</evidence>
<dbReference type="SUPFAM" id="SSF52141">
    <property type="entry name" value="Uracil-DNA glycosylase-like"/>
    <property type="match status" value="1"/>
</dbReference>
<keyword evidence="9 10" id="KW-0234">DNA repair</keyword>
<feature type="active site" description="Proton acceptor" evidence="10 11">
    <location>
        <position position="70"/>
    </location>
</feature>
<evidence type="ECO:0000256" key="6">
    <source>
        <dbReference type="ARBA" id="ARBA00022490"/>
    </source>
</evidence>
<organism evidence="15 16">
    <name type="scientific">Arthrobacter rhombi</name>
    <dbReference type="NCBI Taxonomy" id="71253"/>
    <lineage>
        <taxon>Bacteria</taxon>
        <taxon>Bacillati</taxon>
        <taxon>Actinomycetota</taxon>
        <taxon>Actinomycetes</taxon>
        <taxon>Micrococcales</taxon>
        <taxon>Micrococcaceae</taxon>
        <taxon>Arthrobacter</taxon>
    </lineage>
</organism>
<dbReference type="AlphaFoldDB" id="A0A1R4FJ29"/>
<dbReference type="SMART" id="SM00986">
    <property type="entry name" value="UDG"/>
    <property type="match status" value="1"/>
</dbReference>
<dbReference type="NCBIfam" id="TIGR00628">
    <property type="entry name" value="ung"/>
    <property type="match status" value="1"/>
</dbReference>
<keyword evidence="8 10" id="KW-0378">Hydrolase</keyword>
<feature type="domain" description="Uracil-DNA glycosylase-like" evidence="14">
    <location>
        <begin position="55"/>
        <end position="214"/>
    </location>
</feature>
<comment type="function">
    <text evidence="2 10 12">Excises uracil residues from the DNA which can arise as a result of misincorporation of dUMP residues by DNA polymerase or due to deamination of cytosine.</text>
</comment>
<dbReference type="NCBIfam" id="NF003592">
    <property type="entry name" value="PRK05254.1-5"/>
    <property type="match status" value="1"/>
</dbReference>
<dbReference type="PANTHER" id="PTHR11264:SF0">
    <property type="entry name" value="URACIL-DNA GLYCOSYLASE"/>
    <property type="match status" value="1"/>
</dbReference>
<dbReference type="SMART" id="SM00987">
    <property type="entry name" value="UreE_C"/>
    <property type="match status" value="1"/>
</dbReference>
<dbReference type="FunFam" id="3.40.470.10:FF:000006">
    <property type="entry name" value="Uracil-DNA glycosylase"/>
    <property type="match status" value="1"/>
</dbReference>
<dbReference type="InterPro" id="IPR018085">
    <property type="entry name" value="Ura-DNA_Glyclase_AS"/>
</dbReference>
<keyword evidence="16" id="KW-1185">Reference proteome</keyword>
<dbReference type="EMBL" id="FUHW01000019">
    <property type="protein sequence ID" value="SJM55898.1"/>
    <property type="molecule type" value="Genomic_DNA"/>
</dbReference>
<comment type="similarity">
    <text evidence="4 10 12">Belongs to the uracil-DNA glycosylase (UDG) superfamily. UNG family.</text>
</comment>